<organism evidence="2 3">
    <name type="scientific">Dyadobacter flavalbus</name>
    <dbReference type="NCBI Taxonomy" id="2579942"/>
    <lineage>
        <taxon>Bacteria</taxon>
        <taxon>Pseudomonadati</taxon>
        <taxon>Bacteroidota</taxon>
        <taxon>Cytophagia</taxon>
        <taxon>Cytophagales</taxon>
        <taxon>Spirosomataceae</taxon>
        <taxon>Dyadobacter</taxon>
    </lineage>
</organism>
<dbReference type="InterPro" id="IPR037401">
    <property type="entry name" value="SnoaL-like"/>
</dbReference>
<proteinExistence type="predicted"/>
<name>A0A5M8QVQ7_9BACT</name>
<dbReference type="Pfam" id="PF12680">
    <property type="entry name" value="SnoaL_2"/>
    <property type="match status" value="1"/>
</dbReference>
<dbReference type="InterPro" id="IPR032710">
    <property type="entry name" value="NTF2-like_dom_sf"/>
</dbReference>
<dbReference type="EMBL" id="VBSN01000049">
    <property type="protein sequence ID" value="KAA6438716.1"/>
    <property type="molecule type" value="Genomic_DNA"/>
</dbReference>
<reference evidence="2 3" key="1">
    <citation type="submission" date="2019-05" db="EMBL/GenBank/DDBJ databases">
        <authorList>
            <person name="Qu J.-H."/>
        </authorList>
    </citation>
    <scope>NUCLEOTIDE SEQUENCE [LARGE SCALE GENOMIC DNA]</scope>
    <source>
        <strain evidence="2 3">NS28</strain>
    </source>
</reference>
<gene>
    <name evidence="2" type="ORF">FEM33_17095</name>
</gene>
<evidence type="ECO:0000313" key="3">
    <source>
        <dbReference type="Proteomes" id="UP000323994"/>
    </source>
</evidence>
<sequence length="122" mass="13981">MEKAIRDYLQAYNDKNVPAMLEVLDEKIVFENISNSTGIVITTTIQEFEQLATQSLDYFTERRQLIRFLVIGGDSAAVEIDYQARLAVDFPNGMKAGDMLQLRGVSIFEMKKNRFTRISDYS</sequence>
<feature type="domain" description="SnoaL-like" evidence="1">
    <location>
        <begin position="5"/>
        <end position="117"/>
    </location>
</feature>
<dbReference type="Gene3D" id="3.10.450.50">
    <property type="match status" value="1"/>
</dbReference>
<dbReference type="Proteomes" id="UP000323994">
    <property type="component" value="Unassembled WGS sequence"/>
</dbReference>
<dbReference type="SUPFAM" id="SSF54427">
    <property type="entry name" value="NTF2-like"/>
    <property type="match status" value="1"/>
</dbReference>
<keyword evidence="3" id="KW-1185">Reference proteome</keyword>
<comment type="caution">
    <text evidence="2">The sequence shown here is derived from an EMBL/GenBank/DDBJ whole genome shotgun (WGS) entry which is preliminary data.</text>
</comment>
<dbReference type="AlphaFoldDB" id="A0A5M8QVQ7"/>
<evidence type="ECO:0000313" key="2">
    <source>
        <dbReference type="EMBL" id="KAA6438716.1"/>
    </source>
</evidence>
<dbReference type="OrthoDB" id="582835at2"/>
<accession>A0A5M8QVQ7</accession>
<protein>
    <submittedName>
        <fullName evidence="2">Nuclear transport factor 2 family protein</fullName>
    </submittedName>
</protein>
<evidence type="ECO:0000259" key="1">
    <source>
        <dbReference type="Pfam" id="PF12680"/>
    </source>
</evidence>